<evidence type="ECO:0000313" key="4">
    <source>
        <dbReference type="RefSeq" id="XP_036719011.1"/>
    </source>
</evidence>
<accession>A0A8B8YHK1</accession>
<feature type="region of interest" description="Disordered" evidence="1">
    <location>
        <begin position="1"/>
        <end position="20"/>
    </location>
</feature>
<dbReference type="GeneID" id="118900629"/>
<dbReference type="RefSeq" id="XP_036719011.1">
    <property type="nucleotide sequence ID" value="XM_036863116.1"/>
</dbReference>
<keyword evidence="2" id="KW-1185">Reference proteome</keyword>
<feature type="compositionally biased region" description="Basic and acidic residues" evidence="1">
    <location>
        <begin position="1"/>
        <end position="10"/>
    </location>
</feature>
<evidence type="ECO:0000313" key="3">
    <source>
        <dbReference type="RefSeq" id="XP_036719010.1"/>
    </source>
</evidence>
<name>A0A8B8YHK1_BALMU</name>
<dbReference type="Proteomes" id="UP000694857">
    <property type="component" value="Chromosome 9"/>
</dbReference>
<evidence type="ECO:0000313" key="2">
    <source>
        <dbReference type="Proteomes" id="UP000694857"/>
    </source>
</evidence>
<dbReference type="RefSeq" id="XP_036719010.1">
    <property type="nucleotide sequence ID" value="XM_036863115.1"/>
</dbReference>
<sequence length="300" mass="33758">MFILKKKSEGQRNGNPQMPETRREIKARAEKEADVLVAHLVFLASLFTVPNYTTNAASLFTLWMPVFFLPQMISPFKYLITRSSCAQAHCFCYPILFSGSTIVSCLSANSHQPTNKITPPILKNPSLGPTLLFTSHPIFLLLWRAKSSRESSGLSAFSLEPISMRVCLHPSTEAAHQGPPRLQFSIFNLFDPSATFTEFTPFFWKQVFHLASKYLLSLLSCLTDYFSFADSSSSPYKHGNAPTLSLRHSKQSLNFPPHFPVPAACKALPLLTSPHLHPSQRPRPPSFRSLFKYHHLTFLS</sequence>
<organism evidence="2 3">
    <name type="scientific">Balaenoptera musculus</name>
    <name type="common">Blue whale</name>
    <dbReference type="NCBI Taxonomy" id="9771"/>
    <lineage>
        <taxon>Eukaryota</taxon>
        <taxon>Metazoa</taxon>
        <taxon>Chordata</taxon>
        <taxon>Craniata</taxon>
        <taxon>Vertebrata</taxon>
        <taxon>Euteleostomi</taxon>
        <taxon>Mammalia</taxon>
        <taxon>Eutheria</taxon>
        <taxon>Laurasiatheria</taxon>
        <taxon>Artiodactyla</taxon>
        <taxon>Whippomorpha</taxon>
        <taxon>Cetacea</taxon>
        <taxon>Mysticeti</taxon>
        <taxon>Balaenopteridae</taxon>
        <taxon>Balaenoptera</taxon>
    </lineage>
</organism>
<proteinExistence type="predicted"/>
<gene>
    <name evidence="3 4" type="primary">LOC118900629</name>
</gene>
<evidence type="ECO:0000256" key="1">
    <source>
        <dbReference type="SAM" id="MobiDB-lite"/>
    </source>
</evidence>
<dbReference type="KEGG" id="bmus:118900629"/>
<reference evidence="3 4" key="1">
    <citation type="submission" date="2025-04" db="UniProtKB">
        <authorList>
            <consortium name="RefSeq"/>
        </authorList>
    </citation>
    <scope>IDENTIFICATION</scope>
    <source>
        <tissue evidence="3 4">Epidermis and Blubber</tissue>
    </source>
</reference>
<dbReference type="AlphaFoldDB" id="A0A8B8YHK1"/>
<protein>
    <submittedName>
        <fullName evidence="3 4">Uncharacterized protein LOC118900629</fullName>
    </submittedName>
</protein>